<evidence type="ECO:0000313" key="3">
    <source>
        <dbReference type="Proteomes" id="UP000636800"/>
    </source>
</evidence>
<organism evidence="2 4">
    <name type="scientific">Vanilla planifolia</name>
    <name type="common">Vanilla</name>
    <dbReference type="NCBI Taxonomy" id="51239"/>
    <lineage>
        <taxon>Eukaryota</taxon>
        <taxon>Viridiplantae</taxon>
        <taxon>Streptophyta</taxon>
        <taxon>Embryophyta</taxon>
        <taxon>Tracheophyta</taxon>
        <taxon>Spermatophyta</taxon>
        <taxon>Magnoliopsida</taxon>
        <taxon>Liliopsida</taxon>
        <taxon>Asparagales</taxon>
        <taxon>Orchidaceae</taxon>
        <taxon>Vanilloideae</taxon>
        <taxon>Vanilleae</taxon>
        <taxon>Vanilla</taxon>
    </lineage>
</organism>
<dbReference type="EMBL" id="JADCNM010000013">
    <property type="protein sequence ID" value="KAG0456885.1"/>
    <property type="molecule type" value="Genomic_DNA"/>
</dbReference>
<accession>A0A835PQR0</accession>
<evidence type="ECO:0000313" key="1">
    <source>
        <dbReference type="EMBL" id="KAG0455675.1"/>
    </source>
</evidence>
<sequence>MRTGVGRWVTVHRARVGVGWWVGAGRRSPGAGLRAGGPAAGRRLVRSVEPGGTRARIWLVGRTRVWFGGGSGGGRRGRRRPRAAEGAVVKSVAIVLAPESA</sequence>
<dbReference type="Proteomes" id="UP000639772">
    <property type="component" value="Chromosome 13"/>
</dbReference>
<name>A0A835PQR0_VANPL</name>
<evidence type="ECO:0000313" key="2">
    <source>
        <dbReference type="EMBL" id="KAG0456885.1"/>
    </source>
</evidence>
<proteinExistence type="predicted"/>
<evidence type="ECO:0000313" key="4">
    <source>
        <dbReference type="Proteomes" id="UP000639772"/>
    </source>
</evidence>
<gene>
    <name evidence="2" type="ORF">HPP92_024673</name>
    <name evidence="1" type="ORF">HPP92_024967</name>
</gene>
<reference evidence="3 4" key="1">
    <citation type="journal article" date="2020" name="Nat. Food">
        <title>A phased Vanilla planifolia genome enables genetic improvement of flavour and production.</title>
        <authorList>
            <person name="Hasing T."/>
            <person name="Tang H."/>
            <person name="Brym M."/>
            <person name="Khazi F."/>
            <person name="Huang T."/>
            <person name="Chambers A.H."/>
        </authorList>
    </citation>
    <scope>NUCLEOTIDE SEQUENCE [LARGE SCALE GENOMIC DNA]</scope>
    <source>
        <tissue evidence="2">Leaf</tissue>
    </source>
</reference>
<keyword evidence="3" id="KW-1185">Reference proteome</keyword>
<dbReference type="EMBL" id="JADCNL010000013">
    <property type="protein sequence ID" value="KAG0455675.1"/>
    <property type="molecule type" value="Genomic_DNA"/>
</dbReference>
<protein>
    <submittedName>
        <fullName evidence="2">Uncharacterized protein</fullName>
    </submittedName>
</protein>
<dbReference type="AlphaFoldDB" id="A0A835PQR0"/>
<dbReference type="Proteomes" id="UP000636800">
    <property type="component" value="Chromosome 13"/>
</dbReference>
<comment type="caution">
    <text evidence="2">The sequence shown here is derived from an EMBL/GenBank/DDBJ whole genome shotgun (WGS) entry which is preliminary data.</text>
</comment>